<dbReference type="SUPFAM" id="SSF47413">
    <property type="entry name" value="lambda repressor-like DNA-binding domains"/>
    <property type="match status" value="1"/>
</dbReference>
<dbReference type="EMBL" id="AP018203">
    <property type="protein sequence ID" value="BAY55241.1"/>
    <property type="molecule type" value="Genomic_DNA"/>
</dbReference>
<dbReference type="InterPro" id="IPR010982">
    <property type="entry name" value="Lambda_DNA-bd_dom_sf"/>
</dbReference>
<protein>
    <recommendedName>
        <fullName evidence="1">HTH cro/C1-type domain-containing protein</fullName>
    </recommendedName>
</protein>
<evidence type="ECO:0000259" key="1">
    <source>
        <dbReference type="Pfam" id="PF13443"/>
    </source>
</evidence>
<evidence type="ECO:0000313" key="3">
    <source>
        <dbReference type="Proteomes" id="UP000217895"/>
    </source>
</evidence>
<proteinExistence type="predicted"/>
<keyword evidence="3" id="KW-1185">Reference proteome</keyword>
<dbReference type="Gene3D" id="1.10.260.40">
    <property type="entry name" value="lambda repressor-like DNA-binding domains"/>
    <property type="match status" value="1"/>
</dbReference>
<evidence type="ECO:0000313" key="2">
    <source>
        <dbReference type="EMBL" id="BAY55241.1"/>
    </source>
</evidence>
<dbReference type="CDD" id="cd00093">
    <property type="entry name" value="HTH_XRE"/>
    <property type="match status" value="1"/>
</dbReference>
<dbReference type="Proteomes" id="UP000217895">
    <property type="component" value="Chromosome"/>
</dbReference>
<sequence length="81" mass="8958">MPGIVPTKWKLAEVLARHKIKNKELAERLGVRPNTISDLKRADSMPRIDGKKLDELAAAITALSKIGGTVRGIDLLEDREE</sequence>
<reference evidence="2 3" key="1">
    <citation type="submission" date="2017-06" db="EMBL/GenBank/DDBJ databases">
        <title>Genome sequencing of cyanobaciteial culture collection at National Institute for Environmental Studies (NIES).</title>
        <authorList>
            <person name="Hirose Y."/>
            <person name="Shimura Y."/>
            <person name="Fujisawa T."/>
            <person name="Nakamura Y."/>
            <person name="Kawachi M."/>
        </authorList>
    </citation>
    <scope>NUCLEOTIDE SEQUENCE [LARGE SCALE GENOMIC DNA]</scope>
    <source>
        <strain evidence="2 3">NIES-2135</strain>
    </source>
</reference>
<organism evidence="2 3">
    <name type="scientific">Leptolyngbya boryana NIES-2135</name>
    <dbReference type="NCBI Taxonomy" id="1973484"/>
    <lineage>
        <taxon>Bacteria</taxon>
        <taxon>Bacillati</taxon>
        <taxon>Cyanobacteriota</taxon>
        <taxon>Cyanophyceae</taxon>
        <taxon>Leptolyngbyales</taxon>
        <taxon>Leptolyngbyaceae</taxon>
        <taxon>Leptolyngbya group</taxon>
        <taxon>Leptolyngbya</taxon>
    </lineage>
</organism>
<dbReference type="InterPro" id="IPR001387">
    <property type="entry name" value="Cro/C1-type_HTH"/>
</dbReference>
<accession>A0A1Z4JER8</accession>
<dbReference type="Pfam" id="PF13443">
    <property type="entry name" value="HTH_26"/>
    <property type="match status" value="1"/>
</dbReference>
<dbReference type="AlphaFoldDB" id="A0A1Z4JER8"/>
<dbReference type="GO" id="GO:0003677">
    <property type="term" value="F:DNA binding"/>
    <property type="evidence" value="ECO:0007669"/>
    <property type="project" value="InterPro"/>
</dbReference>
<feature type="domain" description="HTH cro/C1-type" evidence="1">
    <location>
        <begin position="10"/>
        <end position="59"/>
    </location>
</feature>
<name>A0A1Z4JER8_LEPBY</name>
<gene>
    <name evidence="2" type="ORF">NIES2135_20640</name>
</gene>